<protein>
    <submittedName>
        <fullName evidence="3">Prion-inhibition and propagation-domain-containing protein</fullName>
    </submittedName>
</protein>
<accession>A0A9P9IAG3</accession>
<keyword evidence="4" id="KW-1185">Reference proteome</keyword>
<evidence type="ECO:0000256" key="1">
    <source>
        <dbReference type="SAM" id="MobiDB-lite"/>
    </source>
</evidence>
<dbReference type="PANTHER" id="PTHR37542:SF3">
    <property type="entry name" value="PRION-INHIBITION AND PROPAGATION HELO DOMAIN-CONTAINING PROTEIN"/>
    <property type="match status" value="1"/>
</dbReference>
<reference evidence="3" key="1">
    <citation type="journal article" date="2021" name="Nat. Commun.">
        <title>Genetic determinants of endophytism in the Arabidopsis root mycobiome.</title>
        <authorList>
            <person name="Mesny F."/>
            <person name="Miyauchi S."/>
            <person name="Thiergart T."/>
            <person name="Pickel B."/>
            <person name="Atanasova L."/>
            <person name="Karlsson M."/>
            <person name="Huettel B."/>
            <person name="Barry K.W."/>
            <person name="Haridas S."/>
            <person name="Chen C."/>
            <person name="Bauer D."/>
            <person name="Andreopoulos W."/>
            <person name="Pangilinan J."/>
            <person name="LaButti K."/>
            <person name="Riley R."/>
            <person name="Lipzen A."/>
            <person name="Clum A."/>
            <person name="Drula E."/>
            <person name="Henrissat B."/>
            <person name="Kohler A."/>
            <person name="Grigoriev I.V."/>
            <person name="Martin F.M."/>
            <person name="Hacquard S."/>
        </authorList>
    </citation>
    <scope>NUCLEOTIDE SEQUENCE</scope>
    <source>
        <strain evidence="3">MPI-CAGE-AT-0147</strain>
    </source>
</reference>
<feature type="compositionally biased region" description="Polar residues" evidence="1">
    <location>
        <begin position="552"/>
        <end position="561"/>
    </location>
</feature>
<comment type="caution">
    <text evidence="3">The sequence shown here is derived from an EMBL/GenBank/DDBJ whole genome shotgun (WGS) entry which is preliminary data.</text>
</comment>
<dbReference type="InterPro" id="IPR038305">
    <property type="entry name" value="HeLo_sf"/>
</dbReference>
<evidence type="ECO:0000313" key="4">
    <source>
        <dbReference type="Proteomes" id="UP000738349"/>
    </source>
</evidence>
<feature type="domain" description="Prion-inhibition and propagation HeLo" evidence="2">
    <location>
        <begin position="12"/>
        <end position="206"/>
    </location>
</feature>
<dbReference type="PANTHER" id="PTHR37542">
    <property type="entry name" value="HELO DOMAIN-CONTAINING PROTEIN-RELATED"/>
    <property type="match status" value="1"/>
</dbReference>
<evidence type="ECO:0000259" key="2">
    <source>
        <dbReference type="Pfam" id="PF14479"/>
    </source>
</evidence>
<dbReference type="Pfam" id="PF14479">
    <property type="entry name" value="HeLo"/>
    <property type="match status" value="1"/>
</dbReference>
<feature type="compositionally biased region" description="Basic and acidic residues" evidence="1">
    <location>
        <begin position="590"/>
        <end position="603"/>
    </location>
</feature>
<evidence type="ECO:0000313" key="3">
    <source>
        <dbReference type="EMBL" id="KAH7112430.1"/>
    </source>
</evidence>
<dbReference type="Gene3D" id="1.20.120.1020">
    <property type="entry name" value="Prion-inhibition and propagation, HeLo domain"/>
    <property type="match status" value="1"/>
</dbReference>
<dbReference type="OrthoDB" id="5105237at2759"/>
<dbReference type="Proteomes" id="UP000738349">
    <property type="component" value="Unassembled WGS sequence"/>
</dbReference>
<keyword evidence="3" id="KW-0640">Prion</keyword>
<proteinExistence type="predicted"/>
<keyword evidence="3" id="KW-0034">Amyloid</keyword>
<sequence>MSGGVLEIPAFVIGVAGLFTSCVEAFAYFKLYQHATREIEVVLLKLDTEKARLLIWGDNVGIFSATQRNPHLLDQRVADVIERILEQIQDLLTDSDKLRTTYGVRTLDSPLARAVDYISSKSLSVFRTSASRFLTRNAARLNGFTRGSTAARTRWAIHEREKFQELVIDLSHFVDRLFELIDIGRATQDRIIIEDIESILDISRLDIVEEATENYPAYSKAARSAKALTEAGTLDRRTVEEHIRDVEDIRGLHPETGDPNPNASDSFLWEIQVRMNEKQRLSAYFVFTNPCRKQRSDQPCDLRVLGRQVNDNETVQPPGRLTWDLSSGESVRRNTLGDLVYRAIGVRQAIRDQEFNLLGDLLKLGTTFTEPTAEQQAFIDAELPIVDVFIYCAPCVCLIHTALSICRKLQSPYVGAHLRPDDRLVSSCCRTVDRSLGVRSVCEWVRDWEASSTHARANLLGSHLDIVWLDRRLEHLDYEEPYDYREPWALNNRFLILGEVDSVAHMVQGAPGRMPRATDIWQVTWHPTPSRSFFCRFIESRPSGRLVPATEVQDSNASTPTMPLYPASVLPPALGVRRPASPPSSASESKTTEVCDGAPDRRK</sequence>
<dbReference type="AlphaFoldDB" id="A0A9P9IAG3"/>
<gene>
    <name evidence="3" type="ORF">EDB81DRAFT_317500</name>
</gene>
<feature type="region of interest" description="Disordered" evidence="1">
    <location>
        <begin position="549"/>
        <end position="603"/>
    </location>
</feature>
<dbReference type="InterPro" id="IPR029498">
    <property type="entry name" value="HeLo_dom"/>
</dbReference>
<organism evidence="3 4">
    <name type="scientific">Dactylonectria macrodidyma</name>
    <dbReference type="NCBI Taxonomy" id="307937"/>
    <lineage>
        <taxon>Eukaryota</taxon>
        <taxon>Fungi</taxon>
        <taxon>Dikarya</taxon>
        <taxon>Ascomycota</taxon>
        <taxon>Pezizomycotina</taxon>
        <taxon>Sordariomycetes</taxon>
        <taxon>Hypocreomycetidae</taxon>
        <taxon>Hypocreales</taxon>
        <taxon>Nectriaceae</taxon>
        <taxon>Dactylonectria</taxon>
    </lineage>
</organism>
<name>A0A9P9IAG3_9HYPO</name>
<dbReference type="EMBL" id="JAGMUV010000038">
    <property type="protein sequence ID" value="KAH7112430.1"/>
    <property type="molecule type" value="Genomic_DNA"/>
</dbReference>